<keyword evidence="5" id="KW-0413">Isomerase</keyword>
<sequence>MPHLSMMSAKNKIDGSVRSLAMNFLQKLQVDDTAPGLHIEPMNAPRDPRVRTGRVNQMYRAVLFKLVSEGETHYVYMGTWPHDEAIDIARSSVLKFNPIIGVAEVEDRGLPEEPQPAYVPPAPAPVVSPAPESEKPEPSIVVVPEWTNILPASWTAERLETEAGISAAGAQAALAATTQTELVAVIDSLPQMQGLVLLGLANGDSLADVLAELRDDSAGSTVTVAPESQDATEAVDPQDDATIDRALRASKGEFVFVGDNPEELREAFESLDFDKWRVFLHPEQRKYAESSNSGAFRLTGGAGTGKTVVLLHRARELYRANPSARILLTTYSRALAASLMQQLTRLDPELPQVEMGMPGITIAGMDQIAARVLRGASRDDVTAATAAVLGPDRNTLANKVSRVEQDFEAAVDMASPNLPEELLQPRFLDQEYQSVVLANGVVDEKDYVRASRSGRGTALNRGARQELWKVFAQFRRSHHMNDAATFPEIAAVAASVLRTRAAAGGALPFDHVLVDEAQDFHAPHWLLLRALVAEGENDLFIAEDSHQRIYGQKVPMSRFGINIRGRSRRLKLNYRTTAENLAYAMSLLSGIEYSDLEDAPETASGYRSVRSGPVPSVLAVADASAEVEAVVSRVRSWLSAGVYPEAIAVLVRSERSVNRAVDGLLSAGISSSSASGGSVAGKGKVTVMTMHSSKGMEFQCVVVMGAGATEIPAMWTINGLPEAERFDALLRERSLLYVAATRARDELVITAAGEPSELIRR</sequence>
<dbReference type="SUPFAM" id="SSF52540">
    <property type="entry name" value="P-loop containing nucleoside triphosphate hydrolases"/>
    <property type="match status" value="1"/>
</dbReference>
<protein>
    <recommendedName>
        <fullName evidence="7">DNA 3'-5' helicase</fullName>
        <ecNumber evidence="7">5.6.2.4</ecNumber>
    </recommendedName>
</protein>
<evidence type="ECO:0000256" key="8">
    <source>
        <dbReference type="ARBA" id="ARBA00048988"/>
    </source>
</evidence>
<evidence type="ECO:0000256" key="4">
    <source>
        <dbReference type="ARBA" id="ARBA00022840"/>
    </source>
</evidence>
<dbReference type="InterPro" id="IPR014017">
    <property type="entry name" value="DNA_helicase_UvrD-like_C"/>
</dbReference>
<dbReference type="GO" id="GO:0016887">
    <property type="term" value="F:ATP hydrolysis activity"/>
    <property type="evidence" value="ECO:0007669"/>
    <property type="project" value="RHEA"/>
</dbReference>
<name>A0A1L2ZN56_9MICC</name>
<feature type="compositionally biased region" description="Pro residues" evidence="10">
    <location>
        <begin position="113"/>
        <end position="128"/>
    </location>
</feature>
<dbReference type="InterPro" id="IPR027417">
    <property type="entry name" value="P-loop_NTPase"/>
</dbReference>
<dbReference type="PANTHER" id="PTHR11070">
    <property type="entry name" value="UVRD / RECB / PCRA DNA HELICASE FAMILY MEMBER"/>
    <property type="match status" value="1"/>
</dbReference>
<dbReference type="GO" id="GO:0003677">
    <property type="term" value="F:DNA binding"/>
    <property type="evidence" value="ECO:0007669"/>
    <property type="project" value="InterPro"/>
</dbReference>
<organism evidence="12 13">
    <name type="scientific">Neomicrococcus aestuarii</name>
    <dbReference type="NCBI Taxonomy" id="556325"/>
    <lineage>
        <taxon>Bacteria</taxon>
        <taxon>Bacillati</taxon>
        <taxon>Actinomycetota</taxon>
        <taxon>Actinomycetes</taxon>
        <taxon>Micrococcales</taxon>
        <taxon>Micrococcaceae</taxon>
        <taxon>Neomicrococcus</taxon>
    </lineage>
</organism>
<evidence type="ECO:0000256" key="3">
    <source>
        <dbReference type="ARBA" id="ARBA00022806"/>
    </source>
</evidence>
<feature type="domain" description="UvrD-like helicase ATP-binding" evidence="11">
    <location>
        <begin position="279"/>
        <end position="609"/>
    </location>
</feature>
<keyword evidence="13" id="KW-1185">Reference proteome</keyword>
<dbReference type="PROSITE" id="PS51198">
    <property type="entry name" value="UVRD_HELICASE_ATP_BIND"/>
    <property type="match status" value="1"/>
</dbReference>
<keyword evidence="1 9" id="KW-0547">Nucleotide-binding</keyword>
<evidence type="ECO:0000256" key="10">
    <source>
        <dbReference type="SAM" id="MobiDB-lite"/>
    </source>
</evidence>
<accession>A0A1L2ZN56</accession>
<evidence type="ECO:0000256" key="6">
    <source>
        <dbReference type="ARBA" id="ARBA00034617"/>
    </source>
</evidence>
<dbReference type="GO" id="GO:0043138">
    <property type="term" value="F:3'-5' DNA helicase activity"/>
    <property type="evidence" value="ECO:0007669"/>
    <property type="project" value="UniProtKB-EC"/>
</dbReference>
<evidence type="ECO:0000256" key="2">
    <source>
        <dbReference type="ARBA" id="ARBA00022801"/>
    </source>
</evidence>
<dbReference type="EMBL" id="CP018135">
    <property type="protein sequence ID" value="APF40833.1"/>
    <property type="molecule type" value="Genomic_DNA"/>
</dbReference>
<feature type="region of interest" description="Disordered" evidence="10">
    <location>
        <begin position="111"/>
        <end position="135"/>
    </location>
</feature>
<keyword evidence="2 9" id="KW-0378">Hydrolase</keyword>
<dbReference type="RefSeq" id="WP_071894310.1">
    <property type="nucleotide sequence ID" value="NZ_CP018135.1"/>
</dbReference>
<dbReference type="AlphaFoldDB" id="A0A1L2ZN56"/>
<evidence type="ECO:0000256" key="9">
    <source>
        <dbReference type="PROSITE-ProRule" id="PRU00560"/>
    </source>
</evidence>
<evidence type="ECO:0000259" key="11">
    <source>
        <dbReference type="PROSITE" id="PS51198"/>
    </source>
</evidence>
<gene>
    <name evidence="12" type="ORF">BHE16_07190</name>
</gene>
<reference evidence="12 13" key="1">
    <citation type="submission" date="2016-11" db="EMBL/GenBank/DDBJ databases">
        <title>Genome sequencing of Zhihengliuella aestuarii B18 antagonistic to Plasmodiophora brassicae.</title>
        <authorList>
            <person name="Luo Y."/>
        </authorList>
    </citation>
    <scope>NUCLEOTIDE SEQUENCE [LARGE SCALE GENOMIC DNA]</scope>
    <source>
        <strain evidence="12 13">B18</strain>
    </source>
</reference>
<dbReference type="GO" id="GO:0005524">
    <property type="term" value="F:ATP binding"/>
    <property type="evidence" value="ECO:0007669"/>
    <property type="project" value="UniProtKB-UniRule"/>
</dbReference>
<dbReference type="KEGG" id="nae:BHE16_07190"/>
<evidence type="ECO:0000313" key="13">
    <source>
        <dbReference type="Proteomes" id="UP000183530"/>
    </source>
</evidence>
<proteinExistence type="predicted"/>
<dbReference type="OrthoDB" id="9787585at2"/>
<evidence type="ECO:0000256" key="5">
    <source>
        <dbReference type="ARBA" id="ARBA00023235"/>
    </source>
</evidence>
<dbReference type="InterPro" id="IPR014016">
    <property type="entry name" value="UvrD-like_ATP-bd"/>
</dbReference>
<dbReference type="Pfam" id="PF13361">
    <property type="entry name" value="UvrD_C"/>
    <property type="match status" value="1"/>
</dbReference>
<evidence type="ECO:0000256" key="1">
    <source>
        <dbReference type="ARBA" id="ARBA00022741"/>
    </source>
</evidence>
<evidence type="ECO:0000256" key="7">
    <source>
        <dbReference type="ARBA" id="ARBA00034808"/>
    </source>
</evidence>
<dbReference type="GO" id="GO:0000725">
    <property type="term" value="P:recombinational repair"/>
    <property type="evidence" value="ECO:0007669"/>
    <property type="project" value="TreeGrafter"/>
</dbReference>
<feature type="binding site" evidence="9">
    <location>
        <begin position="300"/>
        <end position="307"/>
    </location>
    <ligand>
        <name>ATP</name>
        <dbReference type="ChEBI" id="CHEBI:30616"/>
    </ligand>
</feature>
<dbReference type="InterPro" id="IPR000212">
    <property type="entry name" value="DNA_helicase_UvrD/REP"/>
</dbReference>
<dbReference type="PANTHER" id="PTHR11070:SF45">
    <property type="entry name" value="DNA 3'-5' HELICASE"/>
    <property type="match status" value="1"/>
</dbReference>
<dbReference type="GO" id="GO:0005829">
    <property type="term" value="C:cytosol"/>
    <property type="evidence" value="ECO:0007669"/>
    <property type="project" value="TreeGrafter"/>
</dbReference>
<keyword evidence="3 9" id="KW-0347">Helicase</keyword>
<comment type="catalytic activity">
    <reaction evidence="6">
        <text>Couples ATP hydrolysis with the unwinding of duplex DNA by translocating in the 3'-5' direction.</text>
        <dbReference type="EC" id="5.6.2.4"/>
    </reaction>
</comment>
<dbReference type="STRING" id="556325.BHE16_07190"/>
<evidence type="ECO:0000313" key="12">
    <source>
        <dbReference type="EMBL" id="APF40833.1"/>
    </source>
</evidence>
<dbReference type="Pfam" id="PF00580">
    <property type="entry name" value="UvrD-helicase"/>
    <property type="match status" value="1"/>
</dbReference>
<comment type="catalytic activity">
    <reaction evidence="8">
        <text>ATP + H2O = ADP + phosphate + H(+)</text>
        <dbReference type="Rhea" id="RHEA:13065"/>
        <dbReference type="ChEBI" id="CHEBI:15377"/>
        <dbReference type="ChEBI" id="CHEBI:15378"/>
        <dbReference type="ChEBI" id="CHEBI:30616"/>
        <dbReference type="ChEBI" id="CHEBI:43474"/>
        <dbReference type="ChEBI" id="CHEBI:456216"/>
        <dbReference type="EC" id="5.6.2.4"/>
    </reaction>
</comment>
<keyword evidence="4 9" id="KW-0067">ATP-binding</keyword>
<dbReference type="EC" id="5.6.2.4" evidence="7"/>
<dbReference type="Proteomes" id="UP000183530">
    <property type="component" value="Chromosome"/>
</dbReference>
<dbReference type="Gene3D" id="3.40.50.300">
    <property type="entry name" value="P-loop containing nucleotide triphosphate hydrolases"/>
    <property type="match status" value="2"/>
</dbReference>